<reference evidence="1 2" key="1">
    <citation type="journal article" date="2018" name="Front. Plant Sci.">
        <title>Red Clover (Trifolium pratense) and Zigzag Clover (T. medium) - A Picture of Genomic Similarities and Differences.</title>
        <authorList>
            <person name="Dluhosova J."/>
            <person name="Istvanek J."/>
            <person name="Nedelnik J."/>
            <person name="Repkova J."/>
        </authorList>
    </citation>
    <scope>NUCLEOTIDE SEQUENCE [LARGE SCALE GENOMIC DNA]</scope>
    <source>
        <strain evidence="2">cv. 10/8</strain>
        <tissue evidence="1">Leaf</tissue>
    </source>
</reference>
<gene>
    <name evidence="1" type="ORF">A2U01_0000034</name>
</gene>
<comment type="caution">
    <text evidence="1">The sequence shown here is derived from an EMBL/GenBank/DDBJ whole genome shotgun (WGS) entry which is preliminary data.</text>
</comment>
<accession>A0A392LWE7</accession>
<name>A0A392LWE7_9FABA</name>
<sequence length="148" mass="16800">MDVIVSFDLMESKLIEMPLPNNFDQEIRMASGLSVLGELLSFWAMDYDNNRVEIWVMKEYKVNLSWTKTLVLPLDHAITNPYFNPICSTKNGDIIVTSRGTRLVKYNDKGHVIGHHSFCHSPSEVIMYTESLISLPGDNDQVYGGDTN</sequence>
<dbReference type="AlphaFoldDB" id="A0A392LWE7"/>
<keyword evidence="2" id="KW-1185">Reference proteome</keyword>
<dbReference type="Proteomes" id="UP000265520">
    <property type="component" value="Unassembled WGS sequence"/>
</dbReference>
<evidence type="ECO:0000313" key="2">
    <source>
        <dbReference type="Proteomes" id="UP000265520"/>
    </source>
</evidence>
<protein>
    <submittedName>
        <fullName evidence="1">F-box protein</fullName>
    </submittedName>
</protein>
<dbReference type="EMBL" id="LXQA010000018">
    <property type="protein sequence ID" value="MCH79288.1"/>
    <property type="molecule type" value="Genomic_DNA"/>
</dbReference>
<organism evidence="1 2">
    <name type="scientific">Trifolium medium</name>
    <dbReference type="NCBI Taxonomy" id="97028"/>
    <lineage>
        <taxon>Eukaryota</taxon>
        <taxon>Viridiplantae</taxon>
        <taxon>Streptophyta</taxon>
        <taxon>Embryophyta</taxon>
        <taxon>Tracheophyta</taxon>
        <taxon>Spermatophyta</taxon>
        <taxon>Magnoliopsida</taxon>
        <taxon>eudicotyledons</taxon>
        <taxon>Gunneridae</taxon>
        <taxon>Pentapetalae</taxon>
        <taxon>rosids</taxon>
        <taxon>fabids</taxon>
        <taxon>Fabales</taxon>
        <taxon>Fabaceae</taxon>
        <taxon>Papilionoideae</taxon>
        <taxon>50 kb inversion clade</taxon>
        <taxon>NPAAA clade</taxon>
        <taxon>Hologalegina</taxon>
        <taxon>IRL clade</taxon>
        <taxon>Trifolieae</taxon>
        <taxon>Trifolium</taxon>
    </lineage>
</organism>
<proteinExistence type="predicted"/>
<evidence type="ECO:0000313" key="1">
    <source>
        <dbReference type="EMBL" id="MCH79288.1"/>
    </source>
</evidence>